<dbReference type="InterPro" id="IPR036705">
    <property type="entry name" value="Ribosyl_crysJ1_sf"/>
</dbReference>
<dbReference type="EMBL" id="JAOEGN010000009">
    <property type="protein sequence ID" value="MCU0105096.1"/>
    <property type="molecule type" value="Genomic_DNA"/>
</dbReference>
<keyword evidence="2" id="KW-1185">Reference proteome</keyword>
<dbReference type="Proteomes" id="UP001209076">
    <property type="component" value="Unassembled WGS sequence"/>
</dbReference>
<evidence type="ECO:0000313" key="2">
    <source>
        <dbReference type="Proteomes" id="UP001209076"/>
    </source>
</evidence>
<evidence type="ECO:0000313" key="1">
    <source>
        <dbReference type="EMBL" id="MCU0105096.1"/>
    </source>
</evidence>
<name>A0ABT2PVW2_9MOLU</name>
<protein>
    <submittedName>
        <fullName evidence="1">ADP-ribosylglycohydrolase family protein</fullName>
    </submittedName>
</protein>
<comment type="caution">
    <text evidence="1">The sequence shown here is derived from an EMBL/GenBank/DDBJ whole genome shotgun (WGS) entry which is preliminary data.</text>
</comment>
<sequence>MLGAIIGDAIGSVYEFDPIKTKNFELFGTHNEITDDSLLTLAVFVAL</sequence>
<dbReference type="SUPFAM" id="SSF101478">
    <property type="entry name" value="ADP-ribosylglycohydrolase"/>
    <property type="match status" value="1"/>
</dbReference>
<proteinExistence type="predicted"/>
<reference evidence="2" key="1">
    <citation type="submission" date="2023-07" db="EMBL/GenBank/DDBJ databases">
        <title>Novel Mycoplasma species identified in domestic and wild animals.</title>
        <authorList>
            <person name="Volokhov D.V."/>
            <person name="Furtak V.A."/>
            <person name="Zagorodnyaya T.A."/>
        </authorList>
    </citation>
    <scope>NUCLEOTIDE SEQUENCE [LARGE SCALE GENOMIC DNA]</scope>
    <source>
        <strain evidence="2">92-19</strain>
    </source>
</reference>
<gene>
    <name evidence="1" type="ORF">N7603_05440</name>
</gene>
<accession>A0ABT2PVW2</accession>
<organism evidence="1 2">
    <name type="scientific">Paracholeplasma vituli</name>
    <dbReference type="NCBI Taxonomy" id="69473"/>
    <lineage>
        <taxon>Bacteria</taxon>
        <taxon>Bacillati</taxon>
        <taxon>Mycoplasmatota</taxon>
        <taxon>Mollicutes</taxon>
        <taxon>Acholeplasmatales</taxon>
        <taxon>Acholeplasmataceae</taxon>
        <taxon>Paracholeplasma</taxon>
    </lineage>
</organism>
<dbReference type="Gene3D" id="1.10.4080.10">
    <property type="entry name" value="ADP-ribosylation/Crystallin J1"/>
    <property type="match status" value="1"/>
</dbReference>
<dbReference type="RefSeq" id="WP_262096360.1">
    <property type="nucleotide sequence ID" value="NZ_JAOEGN010000009.1"/>
</dbReference>